<evidence type="ECO:0000256" key="3">
    <source>
        <dbReference type="ARBA" id="ARBA00023239"/>
    </source>
</evidence>
<gene>
    <name evidence="6" type="primary">mqnD_1</name>
    <name evidence="4" type="synonym">mqnD</name>
    <name evidence="7" type="synonym">mqnD_2</name>
    <name evidence="6" type="ORF">HCR_11760</name>
    <name evidence="7" type="ORF">HCR_12930</name>
</gene>
<name>A0ABN6WUS5_9BACT</name>
<dbReference type="EMBL" id="AP027370">
    <property type="protein sequence ID" value="BDY12864.1"/>
    <property type="molecule type" value="Genomic_DNA"/>
</dbReference>
<evidence type="ECO:0000256" key="2">
    <source>
        <dbReference type="ARBA" id="ARBA00022428"/>
    </source>
</evidence>
<protein>
    <recommendedName>
        <fullName evidence="4">1,4-dihydroxy-6-naphtoate synthase</fullName>
        <ecNumber evidence="4">4.1.99.29</ecNumber>
    </recommendedName>
    <alternativeName>
        <fullName evidence="4">Menaquinone biosynthetic enzyme MqnD</fullName>
    </alternativeName>
</protein>
<keyword evidence="2 4" id="KW-0474">Menaquinone biosynthesis</keyword>
<dbReference type="CDD" id="cd13534">
    <property type="entry name" value="PBP2_MqnD_like"/>
    <property type="match status" value="1"/>
</dbReference>
<keyword evidence="3 4" id="KW-0456">Lyase</keyword>
<evidence type="ECO:0000256" key="4">
    <source>
        <dbReference type="HAMAP-Rule" id="MF_00996"/>
    </source>
</evidence>
<comment type="similarity">
    <text evidence="4">Belongs to the MqnA/MqnD family. MqnD subfamily.</text>
</comment>
<evidence type="ECO:0000256" key="5">
    <source>
        <dbReference type="SAM" id="MobiDB-lite"/>
    </source>
</evidence>
<comment type="function">
    <text evidence="4">Catalyzes the conversion of cyclic dehypoxanthine futalosine (cyclic DHFL) into 1,4-dihydroxy-6-naphthoate, a step in the biosynthesis of menaquinone (MK, vitamin K2).</text>
</comment>
<dbReference type="Proteomes" id="UP001321445">
    <property type="component" value="Chromosome"/>
</dbReference>
<accession>A0ABN6WUS5</accession>
<dbReference type="SUPFAM" id="SSF53850">
    <property type="entry name" value="Periplasmic binding protein-like II"/>
    <property type="match status" value="1"/>
</dbReference>
<dbReference type="PANTHER" id="PTHR37167">
    <property type="entry name" value="1,4-DIHYDROXY-6-NAPHTOATE SYNTHASE"/>
    <property type="match status" value="1"/>
</dbReference>
<dbReference type="Gene3D" id="3.40.190.10">
    <property type="entry name" value="Periplasmic binding protein-like II"/>
    <property type="match status" value="2"/>
</dbReference>
<evidence type="ECO:0000313" key="8">
    <source>
        <dbReference type="Proteomes" id="UP001321445"/>
    </source>
</evidence>
<dbReference type="EMBL" id="AP027370">
    <property type="protein sequence ID" value="BDY12981.1"/>
    <property type="molecule type" value="Genomic_DNA"/>
</dbReference>
<dbReference type="Pfam" id="PF02621">
    <property type="entry name" value="VitK2_biosynth"/>
    <property type="match status" value="1"/>
</dbReference>
<dbReference type="PANTHER" id="PTHR37167:SF1">
    <property type="entry name" value="1,4-DIHYDROXY-6-NAPHTOATE SYNTHASE"/>
    <property type="match status" value="1"/>
</dbReference>
<feature type="compositionally biased region" description="Polar residues" evidence="5">
    <location>
        <begin position="1"/>
        <end position="22"/>
    </location>
</feature>
<dbReference type="InterPro" id="IPR003773">
    <property type="entry name" value="Menaquinone_biosynth"/>
</dbReference>
<sequence length="304" mass="34401">MVNSQPQEDSIQSPKSRTQNPITIAHSPDADDIFMYYAVKFGWVSTPAPFENIALDIETLNEAAIAGTYDVTAISFALYPKIRDDFALLRTAVSFGEGYGPKLIKPKGKRLRRNFKVALSGRHTTNAMLFRIAYPEARIVYKNFLEIEKAVLEGEVDAGVLIHESILDFDESLEVEREIWDIWQELAGKTLPLPLGGMALRRSIPLTRAIAVEKALIKAVDVANTHRGLLAKMLLERDLVRIDAPTLDRYLDLYANDKSVTMDETQLEALDRLFRIGYDHGFYECPIHAEDFMIPHEYLEARNS</sequence>
<evidence type="ECO:0000256" key="1">
    <source>
        <dbReference type="ARBA" id="ARBA00004863"/>
    </source>
</evidence>
<organism evidence="6 8">
    <name type="scientific">Hydrogenimonas cancrithermarum</name>
    <dbReference type="NCBI Taxonomy" id="2993563"/>
    <lineage>
        <taxon>Bacteria</taxon>
        <taxon>Pseudomonadati</taxon>
        <taxon>Campylobacterota</taxon>
        <taxon>Epsilonproteobacteria</taxon>
        <taxon>Campylobacterales</taxon>
        <taxon>Hydrogenimonadaceae</taxon>
        <taxon>Hydrogenimonas</taxon>
    </lineage>
</organism>
<evidence type="ECO:0000313" key="6">
    <source>
        <dbReference type="EMBL" id="BDY12864.1"/>
    </source>
</evidence>
<dbReference type="EC" id="4.1.99.29" evidence="4"/>
<keyword evidence="8" id="KW-1185">Reference proteome</keyword>
<evidence type="ECO:0000313" key="7">
    <source>
        <dbReference type="EMBL" id="BDY12981.1"/>
    </source>
</evidence>
<comment type="catalytic activity">
    <reaction evidence="4">
        <text>cyclic dehypoxanthinylfutalosinate = 1,4-dihydroxy-6-naphthoate + dihydroxyacetone</text>
        <dbReference type="Rhea" id="RHEA:33087"/>
        <dbReference type="ChEBI" id="CHEBI:16016"/>
        <dbReference type="ChEBI" id="CHEBI:64254"/>
        <dbReference type="ChEBI" id="CHEBI:64270"/>
        <dbReference type="EC" id="4.1.99.29"/>
    </reaction>
</comment>
<proteinExistence type="inferred from homology"/>
<dbReference type="InterPro" id="IPR030869">
    <property type="entry name" value="MqnD"/>
</dbReference>
<dbReference type="HAMAP" id="MF_00996">
    <property type="entry name" value="MqnD"/>
    <property type="match status" value="1"/>
</dbReference>
<feature type="region of interest" description="Disordered" evidence="5">
    <location>
        <begin position="1"/>
        <end position="24"/>
    </location>
</feature>
<feature type="active site" description="Proton acceptor" evidence="4">
    <location>
        <position position="163"/>
    </location>
</feature>
<reference evidence="6 8" key="1">
    <citation type="submission" date="2023-03" db="EMBL/GenBank/DDBJ databases">
        <title>Description of Hydrogenimonas sp. ISO32.</title>
        <authorList>
            <person name="Mino S."/>
            <person name="Fukazawa S."/>
            <person name="Sawabe T."/>
        </authorList>
    </citation>
    <scope>NUCLEOTIDE SEQUENCE [LARGE SCALE GENOMIC DNA]</scope>
    <source>
        <strain evidence="6 8">ISO32</strain>
    </source>
</reference>
<comment type="pathway">
    <text evidence="1 4">Quinol/quinone metabolism; menaquinone biosynthesis.</text>
</comment>
<comment type="caution">
    <text evidence="4">Lacks conserved residue(s) required for the propagation of feature annotation.</text>
</comment>